<evidence type="ECO:0000313" key="1">
    <source>
        <dbReference type="EMBL" id="KAK2101168.1"/>
    </source>
</evidence>
<sequence length="59" mass="7080">MALHLTTSRIYCPVHQGYNTFSDPIFTQRVYFSSMENNEKLKRRIPQGQKTKKEFRRSN</sequence>
<gene>
    <name evidence="1" type="ORF">P7K49_022516</name>
</gene>
<name>A0ABQ9UXF3_SAGOE</name>
<keyword evidence="2" id="KW-1185">Reference proteome</keyword>
<organism evidence="1 2">
    <name type="scientific">Saguinus oedipus</name>
    <name type="common">Cotton-top tamarin</name>
    <name type="synonym">Oedipomidas oedipus</name>
    <dbReference type="NCBI Taxonomy" id="9490"/>
    <lineage>
        <taxon>Eukaryota</taxon>
        <taxon>Metazoa</taxon>
        <taxon>Chordata</taxon>
        <taxon>Craniata</taxon>
        <taxon>Vertebrata</taxon>
        <taxon>Euteleostomi</taxon>
        <taxon>Mammalia</taxon>
        <taxon>Eutheria</taxon>
        <taxon>Euarchontoglires</taxon>
        <taxon>Primates</taxon>
        <taxon>Haplorrhini</taxon>
        <taxon>Platyrrhini</taxon>
        <taxon>Cebidae</taxon>
        <taxon>Callitrichinae</taxon>
        <taxon>Saguinus</taxon>
    </lineage>
</organism>
<reference evidence="1 2" key="1">
    <citation type="submission" date="2023-05" db="EMBL/GenBank/DDBJ databases">
        <title>B98-5 Cell Line De Novo Hybrid Assembly: An Optical Mapping Approach.</title>
        <authorList>
            <person name="Kananen K."/>
            <person name="Auerbach J.A."/>
            <person name="Kautto E."/>
            <person name="Blachly J.S."/>
        </authorList>
    </citation>
    <scope>NUCLEOTIDE SEQUENCE [LARGE SCALE GENOMIC DNA]</scope>
    <source>
        <strain evidence="1">B95-8</strain>
        <tissue evidence="1">Cell line</tissue>
    </source>
</reference>
<dbReference type="Proteomes" id="UP001266305">
    <property type="component" value="Unassembled WGS sequence"/>
</dbReference>
<evidence type="ECO:0000313" key="2">
    <source>
        <dbReference type="Proteomes" id="UP001266305"/>
    </source>
</evidence>
<accession>A0ABQ9UXF3</accession>
<comment type="caution">
    <text evidence="1">The sequence shown here is derived from an EMBL/GenBank/DDBJ whole genome shotgun (WGS) entry which is preliminary data.</text>
</comment>
<dbReference type="EMBL" id="JASSZA010000010">
    <property type="protein sequence ID" value="KAK2101168.1"/>
    <property type="molecule type" value="Genomic_DNA"/>
</dbReference>
<protein>
    <submittedName>
        <fullName evidence="1">Uncharacterized protein</fullName>
    </submittedName>
</protein>
<proteinExistence type="predicted"/>